<feature type="compositionally biased region" description="Basic residues" evidence="6">
    <location>
        <begin position="301"/>
        <end position="311"/>
    </location>
</feature>
<dbReference type="EC" id="2.4.1.207" evidence="5"/>
<evidence type="ECO:0000256" key="1">
    <source>
        <dbReference type="ARBA" id="ARBA00022679"/>
    </source>
</evidence>
<dbReference type="CDD" id="cd02176">
    <property type="entry name" value="GH16_XET"/>
    <property type="match status" value="1"/>
</dbReference>
<keyword evidence="9" id="KW-1185">Reference proteome</keyword>
<feature type="domain" description="GH16" evidence="7">
    <location>
        <begin position="6"/>
        <end position="213"/>
    </location>
</feature>
<dbReference type="InterPro" id="IPR010713">
    <property type="entry name" value="XET_C"/>
</dbReference>
<dbReference type="InterPro" id="IPR016455">
    <property type="entry name" value="XTH"/>
</dbReference>
<evidence type="ECO:0000313" key="9">
    <source>
        <dbReference type="Proteomes" id="UP001237642"/>
    </source>
</evidence>
<organism evidence="8 9">
    <name type="scientific">Heracleum sosnowskyi</name>
    <dbReference type="NCBI Taxonomy" id="360622"/>
    <lineage>
        <taxon>Eukaryota</taxon>
        <taxon>Viridiplantae</taxon>
        <taxon>Streptophyta</taxon>
        <taxon>Embryophyta</taxon>
        <taxon>Tracheophyta</taxon>
        <taxon>Spermatophyta</taxon>
        <taxon>Magnoliopsida</taxon>
        <taxon>eudicotyledons</taxon>
        <taxon>Gunneridae</taxon>
        <taxon>Pentapetalae</taxon>
        <taxon>asterids</taxon>
        <taxon>campanulids</taxon>
        <taxon>Apiales</taxon>
        <taxon>Apiaceae</taxon>
        <taxon>Apioideae</taxon>
        <taxon>apioid superclade</taxon>
        <taxon>Tordylieae</taxon>
        <taxon>Tordyliinae</taxon>
        <taxon>Heracleum</taxon>
    </lineage>
</organism>
<dbReference type="InterPro" id="IPR044791">
    <property type="entry name" value="Beta-glucanase/XTH"/>
</dbReference>
<keyword evidence="4 5" id="KW-0326">Glycosidase</keyword>
<evidence type="ECO:0000256" key="3">
    <source>
        <dbReference type="ARBA" id="ARBA00023157"/>
    </source>
</evidence>
<evidence type="ECO:0000256" key="6">
    <source>
        <dbReference type="SAM" id="MobiDB-lite"/>
    </source>
</evidence>
<dbReference type="Pfam" id="PF00722">
    <property type="entry name" value="Glyco_hydro_16"/>
    <property type="match status" value="1"/>
</dbReference>
<dbReference type="GO" id="GO:0071555">
    <property type="term" value="P:cell wall organization"/>
    <property type="evidence" value="ECO:0007669"/>
    <property type="project" value="UniProtKB-KW"/>
</dbReference>
<keyword evidence="5" id="KW-0052">Apoplast</keyword>
<evidence type="ECO:0000256" key="4">
    <source>
        <dbReference type="ARBA" id="ARBA00023295"/>
    </source>
</evidence>
<dbReference type="PANTHER" id="PTHR31062">
    <property type="entry name" value="XYLOGLUCAN ENDOTRANSGLUCOSYLASE/HYDROLASE PROTEIN 8-RELATED"/>
    <property type="match status" value="1"/>
</dbReference>
<comment type="similarity">
    <text evidence="5">Belongs to the glycosyl hydrolase 16 family.</text>
</comment>
<feature type="region of interest" description="Disordered" evidence="6">
    <location>
        <begin position="301"/>
        <end position="335"/>
    </location>
</feature>
<reference evidence="8" key="1">
    <citation type="submission" date="2023-02" db="EMBL/GenBank/DDBJ databases">
        <title>Genome of toxic invasive species Heracleum sosnowskyi carries increased number of genes despite the absence of recent whole-genome duplications.</title>
        <authorList>
            <person name="Schelkunov M."/>
            <person name="Shtratnikova V."/>
            <person name="Makarenko M."/>
            <person name="Klepikova A."/>
            <person name="Omelchenko D."/>
            <person name="Novikova G."/>
            <person name="Obukhova E."/>
            <person name="Bogdanov V."/>
            <person name="Penin A."/>
            <person name="Logacheva M."/>
        </authorList>
    </citation>
    <scope>NUCLEOTIDE SEQUENCE</scope>
    <source>
        <strain evidence="8">Hsosn_3</strain>
        <tissue evidence="8">Leaf</tissue>
    </source>
</reference>
<dbReference type="AlphaFoldDB" id="A0AAD8N9Y4"/>
<accession>A0AAD8N9Y4</accession>
<protein>
    <recommendedName>
        <fullName evidence="5">Xyloglucan endotransglucosylase/hydrolase</fullName>
        <ecNumber evidence="5">2.4.1.207</ecNumber>
    </recommendedName>
</protein>
<dbReference type="Proteomes" id="UP001237642">
    <property type="component" value="Unassembled WGS sequence"/>
</dbReference>
<dbReference type="GO" id="GO:0048046">
    <property type="term" value="C:apoplast"/>
    <property type="evidence" value="ECO:0007669"/>
    <property type="project" value="UniProtKB-SubCell"/>
</dbReference>
<comment type="caution">
    <text evidence="8">The sequence shown here is derived from an EMBL/GenBank/DDBJ whole genome shotgun (WGS) entry which is preliminary data.</text>
</comment>
<dbReference type="InterPro" id="IPR013320">
    <property type="entry name" value="ConA-like_dom_sf"/>
</dbReference>
<keyword evidence="1 5" id="KW-0808">Transferase</keyword>
<comment type="subcellular location">
    <subcellularLocation>
        <location evidence="5">Secreted</location>
        <location evidence="5">Cell wall</location>
    </subcellularLocation>
    <subcellularLocation>
        <location evidence="5">Secreted</location>
        <location evidence="5">Extracellular space</location>
        <location evidence="5">Apoplast</location>
    </subcellularLocation>
</comment>
<dbReference type="EMBL" id="JAUIZM010000001">
    <property type="protein sequence ID" value="KAK1401402.1"/>
    <property type="molecule type" value="Genomic_DNA"/>
</dbReference>
<evidence type="ECO:0000313" key="8">
    <source>
        <dbReference type="EMBL" id="KAK1401402.1"/>
    </source>
</evidence>
<dbReference type="GO" id="GO:0016762">
    <property type="term" value="F:xyloglucan:xyloglucosyl transferase activity"/>
    <property type="evidence" value="ECO:0007669"/>
    <property type="project" value="UniProtKB-EC"/>
</dbReference>
<name>A0AAD8N9Y4_9APIA</name>
<keyword evidence="5" id="KW-0961">Cell wall biogenesis/degradation</keyword>
<dbReference type="GO" id="GO:0010411">
    <property type="term" value="P:xyloglucan metabolic process"/>
    <property type="evidence" value="ECO:0007669"/>
    <property type="project" value="InterPro"/>
</dbReference>
<dbReference type="GO" id="GO:0004553">
    <property type="term" value="F:hydrolase activity, hydrolyzing O-glycosyl compounds"/>
    <property type="evidence" value="ECO:0007669"/>
    <property type="project" value="InterPro"/>
</dbReference>
<dbReference type="SUPFAM" id="SSF49899">
    <property type="entry name" value="Concanavalin A-like lectins/glucanases"/>
    <property type="match status" value="1"/>
</dbReference>
<keyword evidence="5" id="KW-0964">Secreted</keyword>
<dbReference type="Gene3D" id="2.60.120.200">
    <property type="match status" value="1"/>
</dbReference>
<evidence type="ECO:0000256" key="2">
    <source>
        <dbReference type="ARBA" id="ARBA00022801"/>
    </source>
</evidence>
<evidence type="ECO:0000259" key="7">
    <source>
        <dbReference type="PROSITE" id="PS51762"/>
    </source>
</evidence>
<sequence>MQELFAVSLQSPAEELETLEFNKAFAPLFGDANIHRSDDDKSVNLHLNHYTGSGFKSSDLYNHGFFSAKIKLPSTYTAGIVVAFYTTNGDVFEKTHDELDFEFLGNIKGKAWRFQTNLYGNGSTSRGREERYTLWFDPCREFHRYSILWTPDKIIFYIDDVPIREIIHNEGMGGDYPSKPMSLYATIWDASDWATSGGKYKVNYKYAPFVAEFTDLTLHGCSVDPLEEFTTPRCNENDVTSTLANVTPKQRMAMTKFRQRYMYYSYCYDTLRYPIALPECVIDPLLRVQFKDTGRLKFGGKRRSYSQRRSKIARDGEQGRRNGPRASHARQWRTSGQVQARRIQVARYTNGIYDIYQ</sequence>
<dbReference type="PROSITE" id="PS51762">
    <property type="entry name" value="GH16_2"/>
    <property type="match status" value="1"/>
</dbReference>
<keyword evidence="5" id="KW-0134">Cell wall</keyword>
<proteinExistence type="inferred from homology"/>
<reference evidence="8" key="2">
    <citation type="submission" date="2023-05" db="EMBL/GenBank/DDBJ databases">
        <authorList>
            <person name="Schelkunov M.I."/>
        </authorList>
    </citation>
    <scope>NUCLEOTIDE SEQUENCE</scope>
    <source>
        <strain evidence="8">Hsosn_3</strain>
        <tissue evidence="8">Leaf</tissue>
    </source>
</reference>
<keyword evidence="2 5" id="KW-0378">Hydrolase</keyword>
<dbReference type="InterPro" id="IPR000757">
    <property type="entry name" value="Beta-glucanase-like"/>
</dbReference>
<gene>
    <name evidence="8" type="ORF">POM88_001007</name>
</gene>
<dbReference type="Pfam" id="PF06955">
    <property type="entry name" value="XET_C"/>
    <property type="match status" value="1"/>
</dbReference>
<evidence type="ECO:0000256" key="5">
    <source>
        <dbReference type="RuleBase" id="RU361120"/>
    </source>
</evidence>
<dbReference type="GO" id="GO:0042546">
    <property type="term" value="P:cell wall biogenesis"/>
    <property type="evidence" value="ECO:0007669"/>
    <property type="project" value="InterPro"/>
</dbReference>
<keyword evidence="3" id="KW-1015">Disulfide bond</keyword>
<comment type="function">
    <text evidence="5">Catalyzes xyloglucan endohydrolysis (XEH) and/or endotransglycosylation (XET). Cleaves and religates xyloglucan polymers, an essential constituent of the primary cell wall, and thereby participates in cell wall construction of growing tissues.</text>
</comment>
<comment type="PTM">
    <text evidence="5">Contains at least one intrachain disulfide bond essential for its enzymatic activity.</text>
</comment>